<dbReference type="Gene3D" id="3.30.300.30">
    <property type="match status" value="1"/>
</dbReference>
<dbReference type="AlphaFoldDB" id="A0A5S3VDU7"/>
<dbReference type="Pfam" id="PF18563">
    <property type="entry name" value="TubC_N"/>
    <property type="match status" value="1"/>
</dbReference>
<accession>A0A5S3VDU7</accession>
<dbReference type="Pfam" id="PF00668">
    <property type="entry name" value="Condensation"/>
    <property type="match status" value="1"/>
</dbReference>
<keyword evidence="7" id="KW-1185">Reference proteome</keyword>
<dbReference type="InterPro" id="IPR009081">
    <property type="entry name" value="PP-bd_ACP"/>
</dbReference>
<dbReference type="Gene3D" id="1.10.1200.10">
    <property type="entry name" value="ACP-like"/>
    <property type="match status" value="1"/>
</dbReference>
<dbReference type="InterPro" id="IPR020845">
    <property type="entry name" value="AMP-binding_CS"/>
</dbReference>
<dbReference type="InterPro" id="IPR020806">
    <property type="entry name" value="PKS_PP-bd"/>
</dbReference>
<dbReference type="InterPro" id="IPR010071">
    <property type="entry name" value="AA_adenyl_dom"/>
</dbReference>
<dbReference type="EMBL" id="PNBX01000009">
    <property type="protein sequence ID" value="TMO69885.1"/>
    <property type="molecule type" value="Genomic_DNA"/>
</dbReference>
<keyword evidence="3" id="KW-0597">Phosphoprotein</keyword>
<evidence type="ECO:0000256" key="1">
    <source>
        <dbReference type="ARBA" id="ARBA00001957"/>
    </source>
</evidence>
<dbReference type="PANTHER" id="PTHR45527:SF1">
    <property type="entry name" value="FATTY ACID SYNTHASE"/>
    <property type="match status" value="1"/>
</dbReference>
<dbReference type="InterPro" id="IPR041464">
    <property type="entry name" value="TubC_N"/>
</dbReference>
<dbReference type="PROSITE" id="PS50075">
    <property type="entry name" value="CARRIER"/>
    <property type="match status" value="1"/>
</dbReference>
<dbReference type="GO" id="GO:0003824">
    <property type="term" value="F:catalytic activity"/>
    <property type="evidence" value="ECO:0007669"/>
    <property type="project" value="InterPro"/>
</dbReference>
<organism evidence="5 8">
    <name type="scientific">Pseudoalteromonas aurantia</name>
    <dbReference type="NCBI Taxonomy" id="43654"/>
    <lineage>
        <taxon>Bacteria</taxon>
        <taxon>Pseudomonadati</taxon>
        <taxon>Pseudomonadota</taxon>
        <taxon>Gammaproteobacteria</taxon>
        <taxon>Alteromonadales</taxon>
        <taxon>Pseudoalteromonadaceae</taxon>
        <taxon>Pseudoalteromonas</taxon>
    </lineage>
</organism>
<gene>
    <name evidence="5" type="ORF">CWC19_03350</name>
    <name evidence="6" type="ORF">CWC20_08685</name>
</gene>
<name>A0A5S3VDU7_9GAMM</name>
<evidence type="ECO:0000313" key="6">
    <source>
        <dbReference type="EMBL" id="TMO75136.1"/>
    </source>
</evidence>
<dbReference type="FunFam" id="3.40.50.980:FF:000001">
    <property type="entry name" value="Non-ribosomal peptide synthetase"/>
    <property type="match status" value="1"/>
</dbReference>
<comment type="caution">
    <text evidence="5">The sequence shown here is derived from an EMBL/GenBank/DDBJ whole genome shotgun (WGS) entry which is preliminary data.</text>
</comment>
<dbReference type="PANTHER" id="PTHR45527">
    <property type="entry name" value="NONRIBOSOMAL PEPTIDE SYNTHETASE"/>
    <property type="match status" value="1"/>
</dbReference>
<proteinExistence type="predicted"/>
<protein>
    <recommendedName>
        <fullName evidence="4">Carrier domain-containing protein</fullName>
    </recommendedName>
</protein>
<evidence type="ECO:0000259" key="4">
    <source>
        <dbReference type="PROSITE" id="PS50075"/>
    </source>
</evidence>
<comment type="cofactor">
    <cofactor evidence="1">
        <name>pantetheine 4'-phosphate</name>
        <dbReference type="ChEBI" id="CHEBI:47942"/>
    </cofactor>
</comment>
<dbReference type="NCBIfam" id="TIGR01733">
    <property type="entry name" value="AA-adenyl-dom"/>
    <property type="match status" value="1"/>
</dbReference>
<dbReference type="SUPFAM" id="SSF56801">
    <property type="entry name" value="Acetyl-CoA synthetase-like"/>
    <property type="match status" value="1"/>
</dbReference>
<dbReference type="EMBL" id="PNBW01000041">
    <property type="protein sequence ID" value="TMO75136.1"/>
    <property type="molecule type" value="Genomic_DNA"/>
</dbReference>
<dbReference type="PROSITE" id="PS00012">
    <property type="entry name" value="PHOSPHOPANTETHEINE"/>
    <property type="match status" value="1"/>
</dbReference>
<reference evidence="8" key="2">
    <citation type="submission" date="2019-06" db="EMBL/GenBank/DDBJ databases">
        <title>Co-occurence of chitin degradation, pigmentation and bioactivity in marine Pseudoalteromonas.</title>
        <authorList>
            <person name="Sonnenschein E.C."/>
            <person name="Bech P.K."/>
        </authorList>
    </citation>
    <scope>NUCLEOTIDE SEQUENCE [LARGE SCALE GENOMIC DNA]</scope>
    <source>
        <strain evidence="8">S3790</strain>
    </source>
</reference>
<evidence type="ECO:0000256" key="3">
    <source>
        <dbReference type="ARBA" id="ARBA00022553"/>
    </source>
</evidence>
<reference evidence="7 8" key="1">
    <citation type="submission" date="2018-01" db="EMBL/GenBank/DDBJ databases">
        <authorList>
            <person name="Paulsen S."/>
            <person name="Gram L.K."/>
        </authorList>
    </citation>
    <scope>NUCLEOTIDE SEQUENCE [LARGE SCALE GENOMIC DNA]</scope>
    <source>
        <strain evidence="5 8">S3790</strain>
        <strain evidence="6 7">S3895</strain>
    </source>
</reference>
<dbReference type="Proteomes" id="UP000307217">
    <property type="component" value="Unassembled WGS sequence"/>
</dbReference>
<dbReference type="GO" id="GO:0044550">
    <property type="term" value="P:secondary metabolite biosynthetic process"/>
    <property type="evidence" value="ECO:0007669"/>
    <property type="project" value="TreeGrafter"/>
</dbReference>
<dbReference type="PROSITE" id="PS00455">
    <property type="entry name" value="AMP_BINDING"/>
    <property type="match status" value="1"/>
</dbReference>
<evidence type="ECO:0000256" key="2">
    <source>
        <dbReference type="ARBA" id="ARBA00022450"/>
    </source>
</evidence>
<dbReference type="OrthoDB" id="9757559at2"/>
<feature type="domain" description="Carrier" evidence="4">
    <location>
        <begin position="1053"/>
        <end position="1130"/>
    </location>
</feature>
<evidence type="ECO:0000313" key="8">
    <source>
        <dbReference type="Proteomes" id="UP000307217"/>
    </source>
</evidence>
<sequence>MSINSLLELCADSGIFLYTEDGMLKFEMTCEVFPEDLKNKVIEQKSSIIEFLSSQASQEIDVKAIKPLHLNEQGMHPAAYSQQRLWLIDRISGSSEQYNSPSVIKVNGQFDLSIAEHAITAIIQRHLPLRATFAESNEGVYQTFQNNFAFTINIVDLSDSDQSTQGNQLNTLLEKEILKPFNLAKDLLIRAVWFQLSNDEGILAFNIHHIAADAWSMPILNREFIQLYTELQNTGTLRKSKLDINYLDFVYWQQDQVANNRFDAQLQYWRAQLDSVPLEHSLKFDRKRPTQTTFRGDSVSFALDELQSQKFFRIAHENNVSNFMLVHALFSLFLSIKGESDDIVIGTPVANRFQQGIDNLIGFFTNTLVLRTDTSENIAFSEYLQSIKKVNLDAQTNQDLPFDQLVDELNPARSPNYSPLFQIMLTSNNNDDFQTELPDLAFAPVSINNKTAKFDLLLDFRESQNLVSFNLEFNCDLFDASTIARYAQQFSLLCQKVLNNTEGLLYNFDLLDEQSNSVLIEQMNSVKIKHDGLQLIHEYFEDCATNTPSGLAIQYLDSHFSYLEINQKANKLAYLLKSKGVGQGQIVGLLFDRRIDTIISILAVLKTGAAYTPLDVNLPKERIAYIVKDSCTSLVISLLQFVGSLELNTVDTVILDEARTEQALGLYPSINIDLTQPIKIDAPAVMIYTSGSTGKPKGVTESHLAITNLVLGQFQNTSLESLNKTMMFAPFSFDASVHEMVTTWVGGGALVLADQQLKDNLIELPNFIVKYDINRAFIPPSVFNLIVDIASERKMNLPSFKLAVVAGEELKLGRSASEFLHFRPDFELWNHYGPSETHVITEHRVNNLEHQEMPPIGKMIPNMNGYILDRHRRLVSYGEVGILHVSGPAVGPGYHMNQKITAEKYTSNPFKSDGYSTLYNTGDKVRYNEDGEIVFLGRADNQLKIRGFRIEPSEIEYQLQEVPSVSKAVIVDKVLTSGDKELLGFVQMNSADTPSFSDSECIAECLEHLRCVLPSYMIPNKLIVVQHWPLNNNGKIDKKVLRDKNNSSEEKEVLITETEHKLATLWSKLLSQPIDSFGGTSDFFDIGGNSLLAVRLLSAIQDSFAIETSVQIIFTYPKLKDLAAHLEVLTIQNLDSIHEEDVCEEGWL</sequence>
<dbReference type="Gene3D" id="3.30.559.10">
    <property type="entry name" value="Chloramphenicol acetyltransferase-like domain"/>
    <property type="match status" value="1"/>
</dbReference>
<dbReference type="SMART" id="SM00823">
    <property type="entry name" value="PKS_PP"/>
    <property type="match status" value="1"/>
</dbReference>
<dbReference type="SUPFAM" id="SSF47336">
    <property type="entry name" value="ACP-like"/>
    <property type="match status" value="1"/>
</dbReference>
<dbReference type="InterPro" id="IPR045851">
    <property type="entry name" value="AMP-bd_C_sf"/>
</dbReference>
<dbReference type="SUPFAM" id="SSF52777">
    <property type="entry name" value="CoA-dependent acyltransferases"/>
    <property type="match status" value="2"/>
</dbReference>
<dbReference type="GO" id="GO:0043041">
    <property type="term" value="P:amino acid activation for nonribosomal peptide biosynthetic process"/>
    <property type="evidence" value="ECO:0007669"/>
    <property type="project" value="TreeGrafter"/>
</dbReference>
<dbReference type="Pfam" id="PF00550">
    <property type="entry name" value="PP-binding"/>
    <property type="match status" value="1"/>
</dbReference>
<dbReference type="InterPro" id="IPR006162">
    <property type="entry name" value="Ppantetheine_attach_site"/>
</dbReference>
<dbReference type="Gene3D" id="2.30.38.10">
    <property type="entry name" value="Luciferase, Domain 3"/>
    <property type="match status" value="1"/>
</dbReference>
<dbReference type="CDD" id="cd19531">
    <property type="entry name" value="LCL_NRPS-like"/>
    <property type="match status" value="1"/>
</dbReference>
<dbReference type="Gene3D" id="3.30.559.30">
    <property type="entry name" value="Nonribosomal peptide synthetase, condensation domain"/>
    <property type="match status" value="1"/>
</dbReference>
<reference evidence="5" key="3">
    <citation type="submission" date="2019-09" db="EMBL/GenBank/DDBJ databases">
        <title>Co-occurence of chitin degradation, pigmentation and bioactivity in marine Pseudoalteromonas.</title>
        <authorList>
            <person name="Sonnenschein E.C."/>
            <person name="Bech P.K."/>
        </authorList>
    </citation>
    <scope>NUCLEOTIDE SEQUENCE</scope>
    <source>
        <strain evidence="5">S3790</strain>
        <strain evidence="6 7">S3895</strain>
    </source>
</reference>
<dbReference type="InterPro" id="IPR036736">
    <property type="entry name" value="ACP-like_sf"/>
</dbReference>
<dbReference type="GO" id="GO:0005829">
    <property type="term" value="C:cytosol"/>
    <property type="evidence" value="ECO:0007669"/>
    <property type="project" value="TreeGrafter"/>
</dbReference>
<keyword evidence="2" id="KW-0596">Phosphopantetheine</keyword>
<dbReference type="Pfam" id="PF00501">
    <property type="entry name" value="AMP-binding"/>
    <property type="match status" value="1"/>
</dbReference>
<dbReference type="InterPro" id="IPR000873">
    <property type="entry name" value="AMP-dep_synth/lig_dom"/>
</dbReference>
<dbReference type="GO" id="GO:0031177">
    <property type="term" value="F:phosphopantetheine binding"/>
    <property type="evidence" value="ECO:0007669"/>
    <property type="project" value="InterPro"/>
</dbReference>
<evidence type="ECO:0000313" key="5">
    <source>
        <dbReference type="EMBL" id="TMO69885.1"/>
    </source>
</evidence>
<dbReference type="InterPro" id="IPR001242">
    <property type="entry name" value="Condensation_dom"/>
</dbReference>
<evidence type="ECO:0000313" key="7">
    <source>
        <dbReference type="Proteomes" id="UP000307164"/>
    </source>
</evidence>
<dbReference type="InterPro" id="IPR023213">
    <property type="entry name" value="CAT-like_dom_sf"/>
</dbReference>
<dbReference type="CDD" id="cd05930">
    <property type="entry name" value="A_NRPS"/>
    <property type="match status" value="1"/>
</dbReference>
<dbReference type="Gene3D" id="3.40.50.980">
    <property type="match status" value="2"/>
</dbReference>
<dbReference type="RefSeq" id="WP_138589983.1">
    <property type="nucleotide sequence ID" value="NZ_PNBW01000041.1"/>
</dbReference>
<dbReference type="Proteomes" id="UP000307164">
    <property type="component" value="Unassembled WGS sequence"/>
</dbReference>